<evidence type="ECO:0000256" key="2">
    <source>
        <dbReference type="ARBA" id="ARBA00006703"/>
    </source>
</evidence>
<dbReference type="EMBL" id="SDOX01000142">
    <property type="protein sequence ID" value="TFJ81140.1"/>
    <property type="molecule type" value="Genomic_DNA"/>
</dbReference>
<evidence type="ECO:0000256" key="10">
    <source>
        <dbReference type="ARBA" id="ARBA00022917"/>
    </source>
</evidence>
<sequence>MVTVMDESTFLQLFQQEGGEDGIPDSFLFAAAHAADHQALIGLLNSLAADGLLELTSRASTFLELTEEGKKVLADGSPEAKVFAAISPTGEGTTQEALLKALGKDCVKIGMGPLMKAKAVRKEGDKLVRAMPEFQDGTQAVLRQVTGQEGKEGQAEGLSEEVVKTLRKRQLVTQVTRKSFSVRRGPHFALQRTRKAAELTKEMLDSGEWRTTAFKSYNFQTLGAPVQGGYFHPLLKVRAQFRQILLAMGFTEMPTNKWVESSFWNFDALFQPQSHPARDAHDTFFVQEPRECLSVPPDYYERVKRTHQEGGYGSIGYGLATQPGGFSPRKYFSIDRVFRNESMDATHLCEFHQVEGLVADRNLTLGDLIGTIKTFFERIGITDLKFKPAYNPYTEPSMEIFGYHPDLKKWTEIGNSGMFRPEMLRPMGLPEDVRVIAWGLSLERPTMIKYRISNIRELFGHKAALDRTRAAPICQF</sequence>
<dbReference type="PROSITE" id="PS50862">
    <property type="entry name" value="AA_TRNA_LIGASE_II"/>
    <property type="match status" value="1"/>
</dbReference>
<feature type="domain" description="Aminoacyl-transfer RNA synthetases class-II family profile" evidence="12">
    <location>
        <begin position="328"/>
        <end position="472"/>
    </location>
</feature>
<evidence type="ECO:0000256" key="1">
    <source>
        <dbReference type="ARBA" id="ARBA00004496"/>
    </source>
</evidence>
<evidence type="ECO:0000256" key="6">
    <source>
        <dbReference type="ARBA" id="ARBA00022723"/>
    </source>
</evidence>
<dbReference type="OrthoDB" id="238316at2759"/>
<dbReference type="PANTHER" id="PTHR11538">
    <property type="entry name" value="PHENYLALANYL-TRNA SYNTHETASE"/>
    <property type="match status" value="1"/>
</dbReference>
<dbReference type="Gene3D" id="3.30.1370.240">
    <property type="match status" value="1"/>
</dbReference>
<gene>
    <name evidence="13" type="ORF">NSK_007529</name>
</gene>
<dbReference type="Gene3D" id="3.30.930.10">
    <property type="entry name" value="Bira Bifunctional Protein, Domain 2"/>
    <property type="match status" value="2"/>
</dbReference>
<keyword evidence="11" id="KW-0030">Aminoacyl-tRNA synthetase</keyword>
<evidence type="ECO:0000256" key="7">
    <source>
        <dbReference type="ARBA" id="ARBA00022741"/>
    </source>
</evidence>
<evidence type="ECO:0000256" key="4">
    <source>
        <dbReference type="ARBA" id="ARBA00022490"/>
    </source>
</evidence>
<dbReference type="SUPFAM" id="SSF55681">
    <property type="entry name" value="Class II aaRS and biotin synthetases"/>
    <property type="match status" value="1"/>
</dbReference>
<evidence type="ECO:0000313" key="13">
    <source>
        <dbReference type="EMBL" id="TFJ81140.1"/>
    </source>
</evidence>
<dbReference type="Gene3D" id="1.10.10.2330">
    <property type="match status" value="1"/>
</dbReference>
<dbReference type="InterPro" id="IPR002319">
    <property type="entry name" value="Phenylalanyl-tRNA_Synthase"/>
</dbReference>
<dbReference type="GO" id="GO:0005524">
    <property type="term" value="F:ATP binding"/>
    <property type="evidence" value="ECO:0007669"/>
    <property type="project" value="UniProtKB-KW"/>
</dbReference>
<keyword evidence="8" id="KW-0067">ATP-binding</keyword>
<dbReference type="GO" id="GO:0005829">
    <property type="term" value="C:cytosol"/>
    <property type="evidence" value="ECO:0007669"/>
    <property type="project" value="TreeGrafter"/>
</dbReference>
<keyword evidence="5" id="KW-0436">Ligase</keyword>
<comment type="similarity">
    <text evidence="2">Belongs to the class-II aminoacyl-tRNA synthetase family. Phe-tRNA synthetase alpha subunit type 2 subfamily.</text>
</comment>
<evidence type="ECO:0000256" key="3">
    <source>
        <dbReference type="ARBA" id="ARBA00012814"/>
    </source>
</evidence>
<accession>A0A4D9CPT8</accession>
<dbReference type="AlphaFoldDB" id="A0A4D9CPT8"/>
<evidence type="ECO:0000313" key="14">
    <source>
        <dbReference type="Proteomes" id="UP000355283"/>
    </source>
</evidence>
<dbReference type="InterPro" id="IPR040725">
    <property type="entry name" value="PheRS_DBD3"/>
</dbReference>
<evidence type="ECO:0000259" key="12">
    <source>
        <dbReference type="PROSITE" id="PS50862"/>
    </source>
</evidence>
<dbReference type="Proteomes" id="UP000355283">
    <property type="component" value="Unassembled WGS sequence"/>
</dbReference>
<dbReference type="GO" id="GO:0009328">
    <property type="term" value="C:phenylalanine-tRNA ligase complex"/>
    <property type="evidence" value="ECO:0007669"/>
    <property type="project" value="TreeGrafter"/>
</dbReference>
<keyword evidence="14" id="KW-1185">Reference proteome</keyword>
<dbReference type="GO" id="GO:0046872">
    <property type="term" value="F:metal ion binding"/>
    <property type="evidence" value="ECO:0007669"/>
    <property type="project" value="UniProtKB-KW"/>
</dbReference>
<keyword evidence="4" id="KW-0963">Cytoplasm</keyword>
<dbReference type="GO" id="GO:0000049">
    <property type="term" value="F:tRNA binding"/>
    <property type="evidence" value="ECO:0007669"/>
    <property type="project" value="InterPro"/>
</dbReference>
<dbReference type="GO" id="GO:0006432">
    <property type="term" value="P:phenylalanyl-tRNA aminoacylation"/>
    <property type="evidence" value="ECO:0007669"/>
    <property type="project" value="InterPro"/>
</dbReference>
<comment type="caution">
    <text evidence="13">The sequence shown here is derived from an EMBL/GenBank/DDBJ whole genome shotgun (WGS) entry which is preliminary data.</text>
</comment>
<keyword evidence="6" id="KW-0479">Metal-binding</keyword>
<comment type="subcellular location">
    <subcellularLocation>
        <location evidence="1">Cytoplasm</location>
    </subcellularLocation>
</comment>
<evidence type="ECO:0000256" key="8">
    <source>
        <dbReference type="ARBA" id="ARBA00022840"/>
    </source>
</evidence>
<dbReference type="Pfam" id="PF18553">
    <property type="entry name" value="PheRS_DBD3"/>
    <property type="match status" value="1"/>
</dbReference>
<dbReference type="Gene3D" id="1.10.10.2320">
    <property type="match status" value="1"/>
</dbReference>
<keyword evidence="10" id="KW-0648">Protein biosynthesis</keyword>
<keyword evidence="7" id="KW-0547">Nucleotide-binding</keyword>
<evidence type="ECO:0000256" key="9">
    <source>
        <dbReference type="ARBA" id="ARBA00022842"/>
    </source>
</evidence>
<dbReference type="Pfam" id="PF01409">
    <property type="entry name" value="tRNA-synt_2d"/>
    <property type="match status" value="1"/>
</dbReference>
<dbReference type="NCBIfam" id="TIGR00468">
    <property type="entry name" value="pheS"/>
    <property type="match status" value="1"/>
</dbReference>
<dbReference type="PANTHER" id="PTHR11538:SF40">
    <property type="entry name" value="PHENYLALANINE--TRNA LIGASE ALPHA SUBUNIT"/>
    <property type="match status" value="1"/>
</dbReference>
<protein>
    <recommendedName>
        <fullName evidence="3">phenylalanine--tRNA ligase</fullName>
        <ecNumber evidence="3">6.1.1.20</ecNumber>
    </recommendedName>
</protein>
<evidence type="ECO:0000256" key="11">
    <source>
        <dbReference type="ARBA" id="ARBA00023146"/>
    </source>
</evidence>
<name>A0A4D9CPT8_9STRA</name>
<dbReference type="InterPro" id="IPR006195">
    <property type="entry name" value="aa-tRNA-synth_II"/>
</dbReference>
<organism evidence="13 14">
    <name type="scientific">Nannochloropsis salina CCMP1776</name>
    <dbReference type="NCBI Taxonomy" id="1027361"/>
    <lineage>
        <taxon>Eukaryota</taxon>
        <taxon>Sar</taxon>
        <taxon>Stramenopiles</taxon>
        <taxon>Ochrophyta</taxon>
        <taxon>Eustigmatophyceae</taxon>
        <taxon>Eustigmatales</taxon>
        <taxon>Monodopsidaceae</taxon>
        <taxon>Microchloropsis</taxon>
        <taxon>Microchloropsis salina</taxon>
    </lineage>
</organism>
<keyword evidence="9" id="KW-0460">Magnesium</keyword>
<dbReference type="InterPro" id="IPR004529">
    <property type="entry name" value="Phe-tRNA-synth_IIc_asu"/>
</dbReference>
<evidence type="ECO:0000256" key="5">
    <source>
        <dbReference type="ARBA" id="ARBA00022598"/>
    </source>
</evidence>
<proteinExistence type="inferred from homology"/>
<dbReference type="CDD" id="cd00496">
    <property type="entry name" value="PheRS_alpha_core"/>
    <property type="match status" value="1"/>
</dbReference>
<dbReference type="EC" id="6.1.1.20" evidence="3"/>
<dbReference type="GO" id="GO:0004826">
    <property type="term" value="F:phenylalanine-tRNA ligase activity"/>
    <property type="evidence" value="ECO:0007669"/>
    <property type="project" value="UniProtKB-EC"/>
</dbReference>
<reference evidence="13 14" key="1">
    <citation type="submission" date="2019-01" db="EMBL/GenBank/DDBJ databases">
        <title>Nuclear Genome Assembly of the Microalgal Biofuel strain Nannochloropsis salina CCMP1776.</title>
        <authorList>
            <person name="Hovde B."/>
        </authorList>
    </citation>
    <scope>NUCLEOTIDE SEQUENCE [LARGE SCALE GENOMIC DNA]</scope>
    <source>
        <strain evidence="13 14">CCMP1776</strain>
    </source>
</reference>
<dbReference type="InterPro" id="IPR045864">
    <property type="entry name" value="aa-tRNA-synth_II/BPL/LPL"/>
</dbReference>